<comment type="cofactor">
    <cofactor evidence="1">
        <name>Mn(2+)</name>
        <dbReference type="ChEBI" id="CHEBI:29035"/>
    </cofactor>
</comment>
<feature type="domain" description="Serine/threonine specific protein phosphatases" evidence="6">
    <location>
        <begin position="314"/>
        <end position="319"/>
    </location>
</feature>
<evidence type="ECO:0000313" key="7">
    <source>
        <dbReference type="EMBL" id="CAK0873331.1"/>
    </source>
</evidence>
<dbReference type="InterPro" id="IPR004843">
    <property type="entry name" value="Calcineurin-like_PHP"/>
</dbReference>
<sequence>MPTDFHGSEPSCQQGTRHTARTAPSTDTEPATPEAVDRDGEPEWDAAHAIRDDRRQDERLRALCEDCGRPLKRFARLPTFSVLLKCGGSKLCGRCSDAILAGEMHFACRACEPRRAVCRTCGPGVYIEREYDYVDSCTGEARVLDMPENVIHERKQRRRLKPGARGLSQRTFVLEAAGRVFAAAKQLAERVGNEDEELFDREWSDPSLLSTLVGLDNVEDVADMLTKLAEAVEDVLQNQPTLTQAPVPCKIFGDTHGQLRDVLLLFHHFGLPGTADCPAAVFNGDFVDRGHHQVELLTILFSLKLLFPTSVFLNRGNHEDRSMNERYGFKNACGKALGPKAGDRFYDAVEAAFAQLPLATVVGQKVLVLHGGIGDGSWLLKDLKAVQRPLLHKDLQAHDWLWNILWSDPIEDDSNLASRKVFGAHPSPRSKTAVKFGWDVTQRFCAMNGVDMVVRSHQAKRFGLGFDVMHNEMLVRVFSARDYESNRNDGAVLQVTDDCDHPGMLSVRAQVLAALSEK</sequence>
<feature type="region of interest" description="Disordered" evidence="5">
    <location>
        <begin position="1"/>
        <end position="44"/>
    </location>
</feature>
<comment type="caution">
    <text evidence="7">The sequence shown here is derived from an EMBL/GenBank/DDBJ whole genome shotgun (WGS) entry which is preliminary data.</text>
</comment>
<accession>A0ABN9VKD7</accession>
<keyword evidence="8" id="KW-1185">Reference proteome</keyword>
<dbReference type="PRINTS" id="PR00114">
    <property type="entry name" value="STPHPHTASE"/>
</dbReference>
<dbReference type="SUPFAM" id="SSF56300">
    <property type="entry name" value="Metallo-dependent phosphatases"/>
    <property type="match status" value="1"/>
</dbReference>
<evidence type="ECO:0000259" key="6">
    <source>
        <dbReference type="PROSITE" id="PS00125"/>
    </source>
</evidence>
<dbReference type="PANTHER" id="PTHR45668:SF5">
    <property type="entry name" value="SERINE_THREONINE-PROTEIN PHOSPHATASE 5"/>
    <property type="match status" value="1"/>
</dbReference>
<dbReference type="PANTHER" id="PTHR45668">
    <property type="entry name" value="SERINE/THREONINE-PROTEIN PHOSPHATASE 5-RELATED"/>
    <property type="match status" value="1"/>
</dbReference>
<dbReference type="EC" id="3.1.3.16" evidence="4"/>
<evidence type="ECO:0000256" key="5">
    <source>
        <dbReference type="SAM" id="MobiDB-lite"/>
    </source>
</evidence>
<dbReference type="InterPro" id="IPR051134">
    <property type="entry name" value="PPP_phosphatase"/>
</dbReference>
<keyword evidence="2" id="KW-0479">Metal-binding</keyword>
<feature type="compositionally biased region" description="Polar residues" evidence="5">
    <location>
        <begin position="10"/>
        <end position="29"/>
    </location>
</feature>
<dbReference type="Pfam" id="PF00149">
    <property type="entry name" value="Metallophos"/>
    <property type="match status" value="1"/>
</dbReference>
<dbReference type="Proteomes" id="UP001189429">
    <property type="component" value="Unassembled WGS sequence"/>
</dbReference>
<evidence type="ECO:0000256" key="4">
    <source>
        <dbReference type="RuleBase" id="RU004273"/>
    </source>
</evidence>
<gene>
    <name evidence="7" type="ORF">PCOR1329_LOCUS58578</name>
</gene>
<dbReference type="CDD" id="cd00144">
    <property type="entry name" value="MPP_PPP_family"/>
    <property type="match status" value="1"/>
</dbReference>
<evidence type="ECO:0000256" key="3">
    <source>
        <dbReference type="ARBA" id="ARBA00023211"/>
    </source>
</evidence>
<dbReference type="PROSITE" id="PS00125">
    <property type="entry name" value="SER_THR_PHOSPHATASE"/>
    <property type="match status" value="1"/>
</dbReference>
<comment type="similarity">
    <text evidence="4">Belongs to the PPP phosphatase family.</text>
</comment>
<feature type="compositionally biased region" description="Basic and acidic residues" evidence="5">
    <location>
        <begin position="35"/>
        <end position="44"/>
    </location>
</feature>
<organism evidence="7 8">
    <name type="scientific">Prorocentrum cordatum</name>
    <dbReference type="NCBI Taxonomy" id="2364126"/>
    <lineage>
        <taxon>Eukaryota</taxon>
        <taxon>Sar</taxon>
        <taxon>Alveolata</taxon>
        <taxon>Dinophyceae</taxon>
        <taxon>Prorocentrales</taxon>
        <taxon>Prorocentraceae</taxon>
        <taxon>Prorocentrum</taxon>
    </lineage>
</organism>
<evidence type="ECO:0000256" key="1">
    <source>
        <dbReference type="ARBA" id="ARBA00001936"/>
    </source>
</evidence>
<reference evidence="7" key="1">
    <citation type="submission" date="2023-10" db="EMBL/GenBank/DDBJ databases">
        <authorList>
            <person name="Chen Y."/>
            <person name="Shah S."/>
            <person name="Dougan E. K."/>
            <person name="Thang M."/>
            <person name="Chan C."/>
        </authorList>
    </citation>
    <scope>NUCLEOTIDE SEQUENCE [LARGE SCALE GENOMIC DNA]</scope>
</reference>
<keyword evidence="4" id="KW-0378">Hydrolase</keyword>
<keyword evidence="3" id="KW-0464">Manganese</keyword>
<dbReference type="Gene3D" id="3.60.21.10">
    <property type="match status" value="1"/>
</dbReference>
<dbReference type="SMART" id="SM00156">
    <property type="entry name" value="PP2Ac"/>
    <property type="match status" value="1"/>
</dbReference>
<comment type="catalytic activity">
    <reaction evidence="4">
        <text>O-phospho-L-threonyl-[protein] + H2O = L-threonyl-[protein] + phosphate</text>
        <dbReference type="Rhea" id="RHEA:47004"/>
        <dbReference type="Rhea" id="RHEA-COMP:11060"/>
        <dbReference type="Rhea" id="RHEA-COMP:11605"/>
        <dbReference type="ChEBI" id="CHEBI:15377"/>
        <dbReference type="ChEBI" id="CHEBI:30013"/>
        <dbReference type="ChEBI" id="CHEBI:43474"/>
        <dbReference type="ChEBI" id="CHEBI:61977"/>
        <dbReference type="EC" id="3.1.3.16"/>
    </reaction>
</comment>
<proteinExistence type="inferred from homology"/>
<dbReference type="InterPro" id="IPR029052">
    <property type="entry name" value="Metallo-depent_PP-like"/>
</dbReference>
<evidence type="ECO:0000313" key="8">
    <source>
        <dbReference type="Proteomes" id="UP001189429"/>
    </source>
</evidence>
<name>A0ABN9VKD7_9DINO</name>
<dbReference type="EMBL" id="CAUYUJ010017271">
    <property type="protein sequence ID" value="CAK0873331.1"/>
    <property type="molecule type" value="Genomic_DNA"/>
</dbReference>
<dbReference type="InterPro" id="IPR006186">
    <property type="entry name" value="Ser/Thr-sp_prot-phosphatase"/>
</dbReference>
<evidence type="ECO:0000256" key="2">
    <source>
        <dbReference type="ARBA" id="ARBA00022723"/>
    </source>
</evidence>
<protein>
    <recommendedName>
        <fullName evidence="4">Serine/threonine-protein phosphatase</fullName>
        <ecNumber evidence="4">3.1.3.16</ecNumber>
    </recommendedName>
</protein>